<dbReference type="CDD" id="cd07185">
    <property type="entry name" value="OmpA_C-like"/>
    <property type="match status" value="1"/>
</dbReference>
<dbReference type="Gene3D" id="3.30.1330.60">
    <property type="entry name" value="OmpA-like domain"/>
    <property type="match status" value="1"/>
</dbReference>
<dbReference type="PANTHER" id="PTHR30329">
    <property type="entry name" value="STATOR ELEMENT OF FLAGELLAR MOTOR COMPLEX"/>
    <property type="match status" value="1"/>
</dbReference>
<evidence type="ECO:0000256" key="1">
    <source>
        <dbReference type="PROSITE-ProRule" id="PRU00473"/>
    </source>
</evidence>
<dbReference type="RefSeq" id="WP_078930668.1">
    <property type="nucleotide sequence ID" value="NZ_FUXC01000004.1"/>
</dbReference>
<dbReference type="EMBL" id="FUXC01000004">
    <property type="protein sequence ID" value="SJZ67979.1"/>
    <property type="molecule type" value="Genomic_DNA"/>
</dbReference>
<evidence type="ECO:0000313" key="4">
    <source>
        <dbReference type="EMBL" id="SJZ67979.1"/>
    </source>
</evidence>
<evidence type="ECO:0000256" key="2">
    <source>
        <dbReference type="SAM" id="SignalP"/>
    </source>
</evidence>
<evidence type="ECO:0000313" key="5">
    <source>
        <dbReference type="Proteomes" id="UP000190395"/>
    </source>
</evidence>
<evidence type="ECO:0000259" key="3">
    <source>
        <dbReference type="PROSITE" id="PS51123"/>
    </source>
</evidence>
<feature type="signal peptide" evidence="2">
    <location>
        <begin position="1"/>
        <end position="20"/>
    </location>
</feature>
<proteinExistence type="predicted"/>
<dbReference type="OrthoDB" id="9805566at2"/>
<feature type="chain" id="PRO_5012165200" evidence="2">
    <location>
        <begin position="21"/>
        <end position="417"/>
    </location>
</feature>
<dbReference type="PANTHER" id="PTHR30329:SF21">
    <property type="entry name" value="LIPOPROTEIN YIAD-RELATED"/>
    <property type="match status" value="1"/>
</dbReference>
<protein>
    <submittedName>
        <fullName evidence="4">OmpA family protein</fullName>
    </submittedName>
</protein>
<feature type="domain" description="OmpA-like" evidence="3">
    <location>
        <begin position="300"/>
        <end position="417"/>
    </location>
</feature>
<dbReference type="Proteomes" id="UP000190395">
    <property type="component" value="Unassembled WGS sequence"/>
</dbReference>
<keyword evidence="5" id="KW-1185">Reference proteome</keyword>
<dbReference type="AlphaFoldDB" id="A0A1T4MLP9"/>
<name>A0A1T4MLP9_9SPIR</name>
<dbReference type="GeneID" id="303367174"/>
<gene>
    <name evidence="4" type="ORF">SAMN02745152_00919</name>
</gene>
<dbReference type="InterPro" id="IPR036737">
    <property type="entry name" value="OmpA-like_sf"/>
</dbReference>
<keyword evidence="1" id="KW-0472">Membrane</keyword>
<sequence>MKKTIFFAGFFIFAANFFFAADEGRKFEFKYREGDNFGLISTVDETVKVNGRLNHSAKIVSRVTERVEKVDENGRGWICGNFMSSEQSHSADNNGGSWKWGENFESNFWRAKDGRFEIDSSYFMPVIRDLPVFPDKMLKTGDEWTAEGYEAEDLRRQLNVEEPFFVPFTAKYKYERDEEGFSSDSSRTKKIFAVISAKYTLFYETEMEQTKNGFTADFPVTTMGFSDRTIWWDFEKGQIDHYEENFRIVIETLTGNEYQFSGKTKVEYTEFKRTATEEAVQAVLEKIDGMGLQDISVTKTDRGLTISLENIQFEANSARLEKSEKTKIKKIGEILSSYPDNDLLVSGHTARFGSEESCQILSEQRAEAVADFLTNLGIREKKHVFTQGFGSKVPVASNSDKAGMAKNRRVEITILDR</sequence>
<accession>A0A1T4MLP9</accession>
<dbReference type="PROSITE" id="PS51123">
    <property type="entry name" value="OMPA_2"/>
    <property type="match status" value="1"/>
</dbReference>
<reference evidence="4 5" key="1">
    <citation type="submission" date="2017-02" db="EMBL/GenBank/DDBJ databases">
        <authorList>
            <person name="Peterson S.W."/>
        </authorList>
    </citation>
    <scope>NUCLEOTIDE SEQUENCE [LARGE SCALE GENOMIC DNA]</scope>
    <source>
        <strain evidence="4 5">ATCC BAA-909</strain>
    </source>
</reference>
<dbReference type="STRING" id="225004.SAMN02745152_00919"/>
<dbReference type="SUPFAM" id="SSF103088">
    <property type="entry name" value="OmpA-like"/>
    <property type="match status" value="1"/>
</dbReference>
<organism evidence="4 5">
    <name type="scientific">Treponema berlinense</name>
    <dbReference type="NCBI Taxonomy" id="225004"/>
    <lineage>
        <taxon>Bacteria</taxon>
        <taxon>Pseudomonadati</taxon>
        <taxon>Spirochaetota</taxon>
        <taxon>Spirochaetia</taxon>
        <taxon>Spirochaetales</taxon>
        <taxon>Treponemataceae</taxon>
        <taxon>Treponema</taxon>
    </lineage>
</organism>
<dbReference type="InterPro" id="IPR006665">
    <property type="entry name" value="OmpA-like"/>
</dbReference>
<dbReference type="Pfam" id="PF00691">
    <property type="entry name" value="OmpA"/>
    <property type="match status" value="1"/>
</dbReference>
<dbReference type="GO" id="GO:0016020">
    <property type="term" value="C:membrane"/>
    <property type="evidence" value="ECO:0007669"/>
    <property type="project" value="UniProtKB-UniRule"/>
</dbReference>
<dbReference type="InterPro" id="IPR050330">
    <property type="entry name" value="Bact_OuterMem_StrucFunc"/>
</dbReference>
<keyword evidence="2" id="KW-0732">Signal</keyword>